<dbReference type="InterPro" id="IPR050469">
    <property type="entry name" value="Diguanylate_Cyclase"/>
</dbReference>
<dbReference type="PROSITE" id="PS50887">
    <property type="entry name" value="GGDEF"/>
    <property type="match status" value="1"/>
</dbReference>
<reference evidence="2 3" key="1">
    <citation type="journal article" date="2015" name="Nature">
        <title>rRNA introns, odd ribosomes, and small enigmatic genomes across a large radiation of phyla.</title>
        <authorList>
            <person name="Brown C.T."/>
            <person name="Hug L.A."/>
            <person name="Thomas B.C."/>
            <person name="Sharon I."/>
            <person name="Castelle C.J."/>
            <person name="Singh A."/>
            <person name="Wilkins M.J."/>
            <person name="Williams K.H."/>
            <person name="Banfield J.F."/>
        </authorList>
    </citation>
    <scope>NUCLEOTIDE SEQUENCE [LARGE SCALE GENOMIC DNA]</scope>
</reference>
<comment type="caution">
    <text evidence="2">The sequence shown here is derived from an EMBL/GenBank/DDBJ whole genome shotgun (WGS) entry which is preliminary data.</text>
</comment>
<gene>
    <name evidence="2" type="ORF">UT64_C0024G0009</name>
</gene>
<evidence type="ECO:0000259" key="1">
    <source>
        <dbReference type="PROSITE" id="PS50887"/>
    </source>
</evidence>
<accession>A0A0G0SDF9</accession>
<dbReference type="GO" id="GO:1902201">
    <property type="term" value="P:negative regulation of bacterial-type flagellum-dependent cell motility"/>
    <property type="evidence" value="ECO:0007669"/>
    <property type="project" value="TreeGrafter"/>
</dbReference>
<dbReference type="Pfam" id="PF00990">
    <property type="entry name" value="GGDEF"/>
    <property type="match status" value="1"/>
</dbReference>
<dbReference type="InterPro" id="IPR043128">
    <property type="entry name" value="Rev_trsase/Diguanyl_cyclase"/>
</dbReference>
<dbReference type="EMBL" id="LBXO01000024">
    <property type="protein sequence ID" value="KKR32740.1"/>
    <property type="molecule type" value="Genomic_DNA"/>
</dbReference>
<dbReference type="FunFam" id="3.30.70.270:FF:000001">
    <property type="entry name" value="Diguanylate cyclase domain protein"/>
    <property type="match status" value="1"/>
</dbReference>
<dbReference type="Gene3D" id="3.30.70.270">
    <property type="match status" value="1"/>
</dbReference>
<proteinExistence type="predicted"/>
<dbReference type="NCBIfam" id="TIGR00254">
    <property type="entry name" value="GGDEF"/>
    <property type="match status" value="1"/>
</dbReference>
<evidence type="ECO:0000313" key="3">
    <source>
        <dbReference type="Proteomes" id="UP000034137"/>
    </source>
</evidence>
<dbReference type="CDD" id="cd01949">
    <property type="entry name" value="GGDEF"/>
    <property type="match status" value="1"/>
</dbReference>
<dbReference type="GO" id="GO:0043709">
    <property type="term" value="P:cell adhesion involved in single-species biofilm formation"/>
    <property type="evidence" value="ECO:0007669"/>
    <property type="project" value="TreeGrafter"/>
</dbReference>
<dbReference type="PANTHER" id="PTHR45138:SF9">
    <property type="entry name" value="DIGUANYLATE CYCLASE DGCM-RELATED"/>
    <property type="match status" value="1"/>
</dbReference>
<dbReference type="InterPro" id="IPR000160">
    <property type="entry name" value="GGDEF_dom"/>
</dbReference>
<feature type="domain" description="GGDEF" evidence="1">
    <location>
        <begin position="62"/>
        <end position="224"/>
    </location>
</feature>
<dbReference type="SUPFAM" id="SSF55073">
    <property type="entry name" value="Nucleotide cyclase"/>
    <property type="match status" value="1"/>
</dbReference>
<organism evidence="2 3">
    <name type="scientific">Candidatus Falkowbacteria bacterium GW2011_GWF2_39_8</name>
    <dbReference type="NCBI Taxonomy" id="1618642"/>
    <lineage>
        <taxon>Bacteria</taxon>
        <taxon>Candidatus Falkowiibacteriota</taxon>
    </lineage>
</organism>
<dbReference type="AlphaFoldDB" id="A0A0G0SDF9"/>
<dbReference type="SMART" id="SM00267">
    <property type="entry name" value="GGDEF"/>
    <property type="match status" value="1"/>
</dbReference>
<dbReference type="PANTHER" id="PTHR45138">
    <property type="entry name" value="REGULATORY COMPONENTS OF SENSORY TRANSDUCTION SYSTEM"/>
    <property type="match status" value="1"/>
</dbReference>
<evidence type="ECO:0000313" key="2">
    <source>
        <dbReference type="EMBL" id="KKR32740.1"/>
    </source>
</evidence>
<dbReference type="GO" id="GO:0005886">
    <property type="term" value="C:plasma membrane"/>
    <property type="evidence" value="ECO:0007669"/>
    <property type="project" value="TreeGrafter"/>
</dbReference>
<dbReference type="InterPro" id="IPR029787">
    <property type="entry name" value="Nucleotide_cyclase"/>
</dbReference>
<sequence length="224" mass="25562">MTAKSIDQESQRELANDYASVVLEKMESNKKEWEDPLTGLRNRRALMKEAVESLIHRIRDGGDCAILMLDFDHFKEVNDIYGHPGGDQALKQMAQIIESSVRADDRIYRYGGEEFTVFLENVTMEVAQVIAEKIRKKVEETIIEINDKKGKEVNLKKTISIGFASTKQLPNQESYSKEILGNIDPLKIKGLIEKDVLEPLLKMADIALYDAKREGRNRVECFRG</sequence>
<dbReference type="GO" id="GO:0052621">
    <property type="term" value="F:diguanylate cyclase activity"/>
    <property type="evidence" value="ECO:0007669"/>
    <property type="project" value="TreeGrafter"/>
</dbReference>
<dbReference type="Proteomes" id="UP000034137">
    <property type="component" value="Unassembled WGS sequence"/>
</dbReference>
<name>A0A0G0SDF9_9BACT</name>
<protein>
    <submittedName>
        <fullName evidence="2">Diguanylate cyclase</fullName>
    </submittedName>
</protein>